<dbReference type="Pfam" id="PF00933">
    <property type="entry name" value="Glyco_hydro_3"/>
    <property type="match status" value="1"/>
</dbReference>
<name>A0A143Z0N0_9LACT</name>
<dbReference type="PANTHER" id="PTHR30480:SF13">
    <property type="entry name" value="BETA-HEXOSAMINIDASE"/>
    <property type="match status" value="1"/>
</dbReference>
<proteinExistence type="inferred from homology"/>
<dbReference type="STRING" id="140314.SAMN04488076_1175"/>
<dbReference type="AlphaFoldDB" id="A0A143Z0N0"/>
<evidence type="ECO:0000259" key="6">
    <source>
        <dbReference type="Pfam" id="PF00933"/>
    </source>
</evidence>
<keyword evidence="4" id="KW-0378">Hydrolase</keyword>
<accession>A0A143Z0N0</accession>
<dbReference type="RefSeq" id="WP_087034161.1">
    <property type="nucleotide sequence ID" value="NZ_FJNE01000010.1"/>
</dbReference>
<evidence type="ECO:0000256" key="1">
    <source>
        <dbReference type="ARBA" id="ARBA00001231"/>
    </source>
</evidence>
<dbReference type="InterPro" id="IPR036962">
    <property type="entry name" value="Glyco_hydro_3_N_sf"/>
</dbReference>
<dbReference type="InterPro" id="IPR050226">
    <property type="entry name" value="NagZ_Beta-hexosaminidase"/>
</dbReference>
<sequence length="587" mass="65035">MTVGLKRKTVDLKAKPFYLKEEAIRWVQDTIQGMTLEEKVGQLFIGCSESGDVSETLDLVRDYHIGGIRYMNKPASELREEHVQLQSATKVPLLIAANCDSGGDGAMSDGTYIATAAACGATDGTETSYHVGQVSGREGSAIGCNWTFGPVADILFNWRNTIVNTRAYGDEVAAVLGNARAYIKGVNESGMAACAKHFPGDGVEERDQHLIMGLNDLSIETWDKSFGKVYQELIDDGLQSIMVGHIAMPDYSRKFRPGIRDEDILPATLAPELLQDLLRDQLGFNGLLMTDASHMAGMTSQLPRSEQVPRAIAAGCDMFLYFNVVAEDFQYMLDGYKAGILTEERLQEALERILGLKASLRLHEKQTEGNLVPPVEGLAVIGSEEHLRLAKEAAAASITLLKDTKNQLPISPETHKRVRLYYVNAAPQSRDYQSDPIKKLLVEELEAAGFEVDPYENYYDLEQKESKFENMITATTVGSVEEFKAKYDAVFYFVHMKGYAQENVVRLSYSTGHAAEIPWFCPEVPTVGISLNYTTHLNDLPMMRTFVNAYAPTRAVIRETIQKIAGKAAFNGTANSIVFCDRWDTRL</sequence>
<dbReference type="SUPFAM" id="SSF51445">
    <property type="entry name" value="(Trans)glycosidases"/>
    <property type="match status" value="1"/>
</dbReference>
<dbReference type="GO" id="GO:0004563">
    <property type="term" value="F:beta-N-acetylhexosaminidase activity"/>
    <property type="evidence" value="ECO:0007669"/>
    <property type="project" value="UniProtKB-EC"/>
</dbReference>
<dbReference type="Gene3D" id="3.40.50.1700">
    <property type="entry name" value="Glycoside hydrolase family 3 C-terminal domain"/>
    <property type="match status" value="1"/>
</dbReference>
<dbReference type="EC" id="3.2.1.52" evidence="3"/>
<dbReference type="PANTHER" id="PTHR30480">
    <property type="entry name" value="BETA-HEXOSAMINIDASE-RELATED"/>
    <property type="match status" value="1"/>
</dbReference>
<gene>
    <name evidence="7" type="ORF">Tpal_2645</name>
</gene>
<reference evidence="7 8" key="1">
    <citation type="submission" date="2016-02" db="EMBL/GenBank/DDBJ databases">
        <authorList>
            <person name="Wen L."/>
            <person name="He K."/>
            <person name="Yang H."/>
        </authorList>
    </citation>
    <scope>NUCLEOTIDE SEQUENCE [LARGE SCALE GENOMIC DNA]</scope>
    <source>
        <strain evidence="7">Trichococcus palustris</strain>
    </source>
</reference>
<organism evidence="7 8">
    <name type="scientific">Trichococcus palustris</name>
    <dbReference type="NCBI Taxonomy" id="140314"/>
    <lineage>
        <taxon>Bacteria</taxon>
        <taxon>Bacillati</taxon>
        <taxon>Bacillota</taxon>
        <taxon>Bacilli</taxon>
        <taxon>Lactobacillales</taxon>
        <taxon>Carnobacteriaceae</taxon>
        <taxon>Trichococcus</taxon>
    </lineage>
</organism>
<dbReference type="GO" id="GO:0009254">
    <property type="term" value="P:peptidoglycan turnover"/>
    <property type="evidence" value="ECO:0007669"/>
    <property type="project" value="TreeGrafter"/>
</dbReference>
<dbReference type="GO" id="GO:0005975">
    <property type="term" value="P:carbohydrate metabolic process"/>
    <property type="evidence" value="ECO:0007669"/>
    <property type="project" value="InterPro"/>
</dbReference>
<evidence type="ECO:0000313" key="8">
    <source>
        <dbReference type="Proteomes" id="UP000242754"/>
    </source>
</evidence>
<dbReference type="EMBL" id="FJNE01000010">
    <property type="protein sequence ID" value="CZR01416.1"/>
    <property type="molecule type" value="Genomic_DNA"/>
</dbReference>
<dbReference type="Proteomes" id="UP000242754">
    <property type="component" value="Unassembled WGS sequence"/>
</dbReference>
<comment type="similarity">
    <text evidence="2">Belongs to the glycosyl hydrolase 3 family.</text>
</comment>
<evidence type="ECO:0000256" key="4">
    <source>
        <dbReference type="ARBA" id="ARBA00022801"/>
    </source>
</evidence>
<evidence type="ECO:0000256" key="5">
    <source>
        <dbReference type="ARBA" id="ARBA00023295"/>
    </source>
</evidence>
<evidence type="ECO:0000256" key="2">
    <source>
        <dbReference type="ARBA" id="ARBA00005336"/>
    </source>
</evidence>
<feature type="domain" description="Glycoside hydrolase family 3 N-terminal" evidence="6">
    <location>
        <begin position="35"/>
        <end position="355"/>
    </location>
</feature>
<dbReference type="InterPro" id="IPR001764">
    <property type="entry name" value="Glyco_hydro_3_N"/>
</dbReference>
<dbReference type="Gene3D" id="3.20.20.300">
    <property type="entry name" value="Glycoside hydrolase, family 3, N-terminal domain"/>
    <property type="match status" value="1"/>
</dbReference>
<dbReference type="OrthoDB" id="9805821at2"/>
<dbReference type="InterPro" id="IPR036881">
    <property type="entry name" value="Glyco_hydro_3_C_sf"/>
</dbReference>
<keyword evidence="5" id="KW-0326">Glycosidase</keyword>
<protein>
    <recommendedName>
        <fullName evidence="3">beta-N-acetylhexosaminidase</fullName>
        <ecNumber evidence="3">3.2.1.52</ecNumber>
    </recommendedName>
</protein>
<comment type="catalytic activity">
    <reaction evidence="1">
        <text>Hydrolysis of terminal non-reducing N-acetyl-D-hexosamine residues in N-acetyl-beta-D-hexosaminides.</text>
        <dbReference type="EC" id="3.2.1.52"/>
    </reaction>
</comment>
<evidence type="ECO:0000313" key="7">
    <source>
        <dbReference type="EMBL" id="CZR01416.1"/>
    </source>
</evidence>
<dbReference type="InterPro" id="IPR017853">
    <property type="entry name" value="GH"/>
</dbReference>
<keyword evidence="8" id="KW-1185">Reference proteome</keyword>
<evidence type="ECO:0000256" key="3">
    <source>
        <dbReference type="ARBA" id="ARBA00012663"/>
    </source>
</evidence>